<dbReference type="CDD" id="cd01335">
    <property type="entry name" value="Radical_SAM"/>
    <property type="match status" value="1"/>
</dbReference>
<accession>A0ABP3QX98</accession>
<evidence type="ECO:0000256" key="1">
    <source>
        <dbReference type="ARBA" id="ARBA00022691"/>
    </source>
</evidence>
<dbReference type="SFLD" id="SFLDG01067">
    <property type="entry name" value="SPASM/twitch_domain_containing"/>
    <property type="match status" value="1"/>
</dbReference>
<dbReference type="EMBL" id="BAAACA010000014">
    <property type="protein sequence ID" value="GAA0599133.1"/>
    <property type="molecule type" value="Genomic_DNA"/>
</dbReference>
<keyword evidence="4" id="KW-0411">Iron-sulfur</keyword>
<dbReference type="InterPro" id="IPR058240">
    <property type="entry name" value="rSAM_sf"/>
</dbReference>
<dbReference type="Proteomes" id="UP001500668">
    <property type="component" value="Unassembled WGS sequence"/>
</dbReference>
<dbReference type="SUPFAM" id="SSF102114">
    <property type="entry name" value="Radical SAM enzymes"/>
    <property type="match status" value="1"/>
</dbReference>
<protein>
    <submittedName>
        <fullName evidence="6">GTP 3',8-cyclase MoaA</fullName>
    </submittedName>
</protein>
<sequence>MSRTAREPVRFTEALISTAGHCKIACGFCLRPDRAPGYLEIPTYTRTLSRLKEIGVEGVCLTGGEPTHHPQLRDLIRLAHQFGLAVSVVTSARAEADVAGLARIGHLLANLTVSADSAGAMQLGRTTRSVETALATLQAVPASVKVLHLTYWDVSDTEARGMYTALRDVGIEVQLSPVMLERAAQAKAGLSPDEYVQRQRNDTDRLARYFQLTPRFQEHLAALHAMLLHFPSESCRSTLLYVSADGHLRRCPYGTTGVSIQAPRSVIRDYLAAPPGDKVIPDCAAICRAAR</sequence>
<dbReference type="PANTHER" id="PTHR11228">
    <property type="entry name" value="RADICAL SAM DOMAIN PROTEIN"/>
    <property type="match status" value="1"/>
</dbReference>
<keyword evidence="7" id="KW-1185">Reference proteome</keyword>
<proteinExistence type="predicted"/>
<evidence type="ECO:0000259" key="5">
    <source>
        <dbReference type="PROSITE" id="PS51918"/>
    </source>
</evidence>
<keyword evidence="2" id="KW-0479">Metal-binding</keyword>
<gene>
    <name evidence="6" type="primary">moaA_1</name>
    <name evidence="6" type="ORF">GCM10010394_30870</name>
</gene>
<feature type="domain" description="Radical SAM core" evidence="5">
    <location>
        <begin position="6"/>
        <end position="215"/>
    </location>
</feature>
<dbReference type="InterPro" id="IPR013785">
    <property type="entry name" value="Aldolase_TIM"/>
</dbReference>
<dbReference type="SFLD" id="SFLDS00029">
    <property type="entry name" value="Radical_SAM"/>
    <property type="match status" value="1"/>
</dbReference>
<organism evidence="6 7">
    <name type="scientific">Streptomyces crystallinus</name>
    <dbReference type="NCBI Taxonomy" id="68191"/>
    <lineage>
        <taxon>Bacteria</taxon>
        <taxon>Bacillati</taxon>
        <taxon>Actinomycetota</taxon>
        <taxon>Actinomycetes</taxon>
        <taxon>Kitasatosporales</taxon>
        <taxon>Streptomycetaceae</taxon>
        <taxon>Streptomyces</taxon>
    </lineage>
</organism>
<evidence type="ECO:0000256" key="2">
    <source>
        <dbReference type="ARBA" id="ARBA00022723"/>
    </source>
</evidence>
<keyword evidence="1" id="KW-0949">S-adenosyl-L-methionine</keyword>
<reference evidence="7" key="1">
    <citation type="journal article" date="2019" name="Int. J. Syst. Evol. Microbiol.">
        <title>The Global Catalogue of Microorganisms (GCM) 10K type strain sequencing project: providing services to taxonomists for standard genome sequencing and annotation.</title>
        <authorList>
            <consortium name="The Broad Institute Genomics Platform"/>
            <consortium name="The Broad Institute Genome Sequencing Center for Infectious Disease"/>
            <person name="Wu L."/>
            <person name="Ma J."/>
        </authorList>
    </citation>
    <scope>NUCLEOTIDE SEQUENCE [LARGE SCALE GENOMIC DNA]</scope>
    <source>
        <strain evidence="7">JCM 5067</strain>
    </source>
</reference>
<dbReference type="PROSITE" id="PS51918">
    <property type="entry name" value="RADICAL_SAM"/>
    <property type="match status" value="1"/>
</dbReference>
<dbReference type="RefSeq" id="WP_344074146.1">
    <property type="nucleotide sequence ID" value="NZ_BAAACA010000014.1"/>
</dbReference>
<dbReference type="InterPro" id="IPR050377">
    <property type="entry name" value="Radical_SAM_PqqE_MftC-like"/>
</dbReference>
<keyword evidence="3" id="KW-0408">Iron</keyword>
<evidence type="ECO:0000256" key="3">
    <source>
        <dbReference type="ARBA" id="ARBA00023004"/>
    </source>
</evidence>
<dbReference type="Gene3D" id="3.20.20.70">
    <property type="entry name" value="Aldolase class I"/>
    <property type="match status" value="1"/>
</dbReference>
<name>A0ABP3QX98_9ACTN</name>
<evidence type="ECO:0000313" key="6">
    <source>
        <dbReference type="EMBL" id="GAA0599133.1"/>
    </source>
</evidence>
<dbReference type="PANTHER" id="PTHR11228:SF7">
    <property type="entry name" value="PQQA PEPTIDE CYCLASE"/>
    <property type="match status" value="1"/>
</dbReference>
<evidence type="ECO:0000256" key="4">
    <source>
        <dbReference type="ARBA" id="ARBA00023014"/>
    </source>
</evidence>
<dbReference type="Pfam" id="PF04055">
    <property type="entry name" value="Radical_SAM"/>
    <property type="match status" value="1"/>
</dbReference>
<comment type="caution">
    <text evidence="6">The sequence shown here is derived from an EMBL/GenBank/DDBJ whole genome shotgun (WGS) entry which is preliminary data.</text>
</comment>
<dbReference type="InterPro" id="IPR007197">
    <property type="entry name" value="rSAM"/>
</dbReference>
<evidence type="ECO:0000313" key="7">
    <source>
        <dbReference type="Proteomes" id="UP001500668"/>
    </source>
</evidence>